<name>A0A830BPC2_9LAMI</name>
<dbReference type="SUPFAM" id="SSF57667">
    <property type="entry name" value="beta-beta-alpha zinc fingers"/>
    <property type="match status" value="1"/>
</dbReference>
<proteinExistence type="predicted"/>
<sequence length="256" mass="29064">MICFDRIPFWSSIKLVAIFWLVIPRFHGAYYAYQRLVRPFLVVNLQEAVDSLYKLKEEQTREKERFLDAVERYIKENGSEALEKVVAMKMYLKEPGDSQKDTQVIIEQDEKNVAAASKQLKEPGAAQNDIKKIAITDAKQYQHARPVTAVWVPKETTSYAAAKTKDVTPTEPISGNRHLTTTQKAEPEWTCPLCQVATTCERNLNDHLRGKKHKSMCESLKSSKLSGLDTGPSLTDNPSPDAGKNQVWRRIPEKNS</sequence>
<evidence type="ECO:0000256" key="2">
    <source>
        <dbReference type="SAM" id="MobiDB-lite"/>
    </source>
</evidence>
<gene>
    <name evidence="4" type="ORF">PHJA_000826600</name>
</gene>
<dbReference type="SMART" id="SM00451">
    <property type="entry name" value="ZnF_U1"/>
    <property type="match status" value="1"/>
</dbReference>
<accession>A0A830BPC2</accession>
<dbReference type="PANTHER" id="PTHR47487:SF8">
    <property type="entry name" value="OS08G0270900 PROTEIN"/>
    <property type="match status" value="1"/>
</dbReference>
<organism evidence="4 5">
    <name type="scientific">Phtheirospermum japonicum</name>
    <dbReference type="NCBI Taxonomy" id="374723"/>
    <lineage>
        <taxon>Eukaryota</taxon>
        <taxon>Viridiplantae</taxon>
        <taxon>Streptophyta</taxon>
        <taxon>Embryophyta</taxon>
        <taxon>Tracheophyta</taxon>
        <taxon>Spermatophyta</taxon>
        <taxon>Magnoliopsida</taxon>
        <taxon>eudicotyledons</taxon>
        <taxon>Gunneridae</taxon>
        <taxon>Pentapetalae</taxon>
        <taxon>asterids</taxon>
        <taxon>lamiids</taxon>
        <taxon>Lamiales</taxon>
        <taxon>Orobanchaceae</taxon>
        <taxon>Orobanchaceae incertae sedis</taxon>
        <taxon>Phtheirospermum</taxon>
    </lineage>
</organism>
<protein>
    <submittedName>
        <fullName evidence="4">Hva22-like protein a</fullName>
    </submittedName>
</protein>
<dbReference type="EMBL" id="BMAC01000132">
    <property type="protein sequence ID" value="GFP86828.1"/>
    <property type="molecule type" value="Genomic_DNA"/>
</dbReference>
<dbReference type="GO" id="GO:0008270">
    <property type="term" value="F:zinc ion binding"/>
    <property type="evidence" value="ECO:0007669"/>
    <property type="project" value="InterPro"/>
</dbReference>
<comment type="caution">
    <text evidence="4">The sequence shown here is derived from an EMBL/GenBank/DDBJ whole genome shotgun (WGS) entry which is preliminary data.</text>
</comment>
<dbReference type="InterPro" id="IPR036236">
    <property type="entry name" value="Znf_C2H2_sf"/>
</dbReference>
<keyword evidence="1" id="KW-0175">Coiled coil</keyword>
<dbReference type="InterPro" id="IPR003604">
    <property type="entry name" value="Matrin/U1-like-C_Znf_C2H2"/>
</dbReference>
<dbReference type="InterPro" id="IPR004345">
    <property type="entry name" value="TB2_DP1_HVA22"/>
</dbReference>
<evidence type="ECO:0000313" key="5">
    <source>
        <dbReference type="Proteomes" id="UP000653305"/>
    </source>
</evidence>
<dbReference type="PANTHER" id="PTHR47487">
    <property type="entry name" value="OS06G0651300 PROTEIN-RELATED"/>
    <property type="match status" value="1"/>
</dbReference>
<dbReference type="Proteomes" id="UP000653305">
    <property type="component" value="Unassembled WGS sequence"/>
</dbReference>
<dbReference type="Pfam" id="PF12874">
    <property type="entry name" value="zf-met"/>
    <property type="match status" value="1"/>
</dbReference>
<feature type="domain" description="U1-type" evidence="3">
    <location>
        <begin position="186"/>
        <end position="220"/>
    </location>
</feature>
<dbReference type="InterPro" id="IPR013087">
    <property type="entry name" value="Znf_C2H2_type"/>
</dbReference>
<reference evidence="4" key="1">
    <citation type="submission" date="2020-07" db="EMBL/GenBank/DDBJ databases">
        <title>Ethylene signaling mediates host invasion by parasitic plants.</title>
        <authorList>
            <person name="Yoshida S."/>
        </authorList>
    </citation>
    <scope>NUCLEOTIDE SEQUENCE</scope>
    <source>
        <strain evidence="4">Okayama</strain>
    </source>
</reference>
<dbReference type="Pfam" id="PF03134">
    <property type="entry name" value="TB2_DP1_HVA22"/>
    <property type="match status" value="1"/>
</dbReference>
<keyword evidence="5" id="KW-1185">Reference proteome</keyword>
<dbReference type="OrthoDB" id="434647at2759"/>
<feature type="region of interest" description="Disordered" evidence="2">
    <location>
        <begin position="217"/>
        <end position="256"/>
    </location>
</feature>
<feature type="coiled-coil region" evidence="1">
    <location>
        <begin position="42"/>
        <end position="76"/>
    </location>
</feature>
<evidence type="ECO:0000259" key="3">
    <source>
        <dbReference type="SMART" id="SM00451"/>
    </source>
</evidence>
<dbReference type="Gene3D" id="3.30.160.60">
    <property type="entry name" value="Classic Zinc Finger"/>
    <property type="match status" value="1"/>
</dbReference>
<evidence type="ECO:0000313" key="4">
    <source>
        <dbReference type="EMBL" id="GFP86828.1"/>
    </source>
</evidence>
<dbReference type="GO" id="GO:0003676">
    <property type="term" value="F:nucleic acid binding"/>
    <property type="evidence" value="ECO:0007669"/>
    <property type="project" value="InterPro"/>
</dbReference>
<dbReference type="AlphaFoldDB" id="A0A830BPC2"/>
<evidence type="ECO:0000256" key="1">
    <source>
        <dbReference type="SAM" id="Coils"/>
    </source>
</evidence>